<dbReference type="Proteomes" id="UP000799779">
    <property type="component" value="Unassembled WGS sequence"/>
</dbReference>
<feature type="region of interest" description="Disordered" evidence="1">
    <location>
        <begin position="1"/>
        <end position="209"/>
    </location>
</feature>
<feature type="compositionally biased region" description="Acidic residues" evidence="1">
    <location>
        <begin position="124"/>
        <end position="156"/>
    </location>
</feature>
<feature type="compositionally biased region" description="Polar residues" evidence="1">
    <location>
        <begin position="39"/>
        <end position="50"/>
    </location>
</feature>
<feature type="compositionally biased region" description="Basic and acidic residues" evidence="1">
    <location>
        <begin position="254"/>
        <end position="279"/>
    </location>
</feature>
<protein>
    <submittedName>
        <fullName evidence="2">Uncharacterized protein</fullName>
    </submittedName>
</protein>
<accession>A0A6A5WF97</accession>
<gene>
    <name evidence="2" type="ORF">P154DRAFT_522758</name>
</gene>
<sequence length="306" mass="33263">MPQLEEGNSEATSTPTPVPARVVPPIRTTPAPLALVLASPTNSNPESPSINPAIRVSPGNPVVHTPAGPNPTPLGLSGLLNPQPDGPSYPTYPTDDDTEDWDWLTDDDIGNESELSDDPREDGSEPEGGTENDEGSEGEESSGNGEDSDADENNESDQDRDFNSSDSDPEYDSDICRSCYWTTDSGSECATDMDDDPDPEPHPCPTPTAEITVYPSWYTPPPDPNDDLPPLEEIILPIGSYKNLLSNVMPPVGHDAKGVERKEGEEGSASRDGKERNEWNEDPFQQWLKWWVRLVRPQGGEEDLEG</sequence>
<name>A0A6A5WF97_9PLEO</name>
<dbReference type="EMBL" id="ML977590">
    <property type="protein sequence ID" value="KAF2000292.1"/>
    <property type="molecule type" value="Genomic_DNA"/>
</dbReference>
<reference evidence="2" key="1">
    <citation type="journal article" date="2020" name="Stud. Mycol.">
        <title>101 Dothideomycetes genomes: a test case for predicting lifestyles and emergence of pathogens.</title>
        <authorList>
            <person name="Haridas S."/>
            <person name="Albert R."/>
            <person name="Binder M."/>
            <person name="Bloem J."/>
            <person name="Labutti K."/>
            <person name="Salamov A."/>
            <person name="Andreopoulos B."/>
            <person name="Baker S."/>
            <person name="Barry K."/>
            <person name="Bills G."/>
            <person name="Bluhm B."/>
            <person name="Cannon C."/>
            <person name="Castanera R."/>
            <person name="Culley D."/>
            <person name="Daum C."/>
            <person name="Ezra D."/>
            <person name="Gonzalez J."/>
            <person name="Henrissat B."/>
            <person name="Kuo A."/>
            <person name="Liang C."/>
            <person name="Lipzen A."/>
            <person name="Lutzoni F."/>
            <person name="Magnuson J."/>
            <person name="Mondo S."/>
            <person name="Nolan M."/>
            <person name="Ohm R."/>
            <person name="Pangilinan J."/>
            <person name="Park H.-J."/>
            <person name="Ramirez L."/>
            <person name="Alfaro M."/>
            <person name="Sun H."/>
            <person name="Tritt A."/>
            <person name="Yoshinaga Y."/>
            <person name="Zwiers L.-H."/>
            <person name="Turgeon B."/>
            <person name="Goodwin S."/>
            <person name="Spatafora J."/>
            <person name="Crous P."/>
            <person name="Grigoriev I."/>
        </authorList>
    </citation>
    <scope>NUCLEOTIDE SEQUENCE</scope>
    <source>
        <strain evidence="2">CBS 123094</strain>
    </source>
</reference>
<keyword evidence="3" id="KW-1185">Reference proteome</keyword>
<evidence type="ECO:0000256" key="1">
    <source>
        <dbReference type="SAM" id="MobiDB-lite"/>
    </source>
</evidence>
<feature type="compositionally biased region" description="Low complexity" evidence="1">
    <location>
        <begin position="11"/>
        <end position="30"/>
    </location>
</feature>
<proteinExistence type="predicted"/>
<organism evidence="2 3">
    <name type="scientific">Amniculicola lignicola CBS 123094</name>
    <dbReference type="NCBI Taxonomy" id="1392246"/>
    <lineage>
        <taxon>Eukaryota</taxon>
        <taxon>Fungi</taxon>
        <taxon>Dikarya</taxon>
        <taxon>Ascomycota</taxon>
        <taxon>Pezizomycotina</taxon>
        <taxon>Dothideomycetes</taxon>
        <taxon>Pleosporomycetidae</taxon>
        <taxon>Pleosporales</taxon>
        <taxon>Amniculicolaceae</taxon>
        <taxon>Amniculicola</taxon>
    </lineage>
</organism>
<evidence type="ECO:0000313" key="2">
    <source>
        <dbReference type="EMBL" id="KAF2000292.1"/>
    </source>
</evidence>
<feature type="compositionally biased region" description="Acidic residues" evidence="1">
    <location>
        <begin position="94"/>
        <end position="116"/>
    </location>
</feature>
<feature type="region of interest" description="Disordered" evidence="1">
    <location>
        <begin position="252"/>
        <end position="280"/>
    </location>
</feature>
<dbReference type="AlphaFoldDB" id="A0A6A5WF97"/>
<evidence type="ECO:0000313" key="3">
    <source>
        <dbReference type="Proteomes" id="UP000799779"/>
    </source>
</evidence>